<dbReference type="PANTHER" id="PTHR30008">
    <property type="entry name" value="EXODEOXYRIBONUCLEASE 7 LARGE SUBUNIT"/>
    <property type="match status" value="1"/>
</dbReference>
<dbReference type="GO" id="GO:0008855">
    <property type="term" value="F:exodeoxyribonuclease VII activity"/>
    <property type="evidence" value="ECO:0007669"/>
    <property type="project" value="UniProtKB-UniRule"/>
</dbReference>
<keyword evidence="9" id="KW-1185">Reference proteome</keyword>
<dbReference type="CDD" id="cd04489">
    <property type="entry name" value="ExoVII_LU_OBF"/>
    <property type="match status" value="1"/>
</dbReference>
<dbReference type="Proteomes" id="UP000526307">
    <property type="component" value="Unassembled WGS sequence"/>
</dbReference>
<comment type="caution">
    <text evidence="8">The sequence shown here is derived from an EMBL/GenBank/DDBJ whole genome shotgun (WGS) entry which is preliminary data.</text>
</comment>
<evidence type="ECO:0000256" key="2">
    <source>
        <dbReference type="ARBA" id="ARBA00022722"/>
    </source>
</evidence>
<evidence type="ECO:0000313" key="9">
    <source>
        <dbReference type="Proteomes" id="UP000526307"/>
    </source>
</evidence>
<keyword evidence="4 5" id="KW-0269">Exonuclease</keyword>
<evidence type="ECO:0000256" key="5">
    <source>
        <dbReference type="HAMAP-Rule" id="MF_00378"/>
    </source>
</evidence>
<evidence type="ECO:0000256" key="1">
    <source>
        <dbReference type="ARBA" id="ARBA00022490"/>
    </source>
</evidence>
<comment type="function">
    <text evidence="5">Bidirectionally degrades single-stranded DNA into large acid-insoluble oligonucleotides, which are then degraded further into small acid-soluble oligonucleotides.</text>
</comment>
<dbReference type="EC" id="3.1.11.6" evidence="5"/>
<dbReference type="GO" id="GO:0009318">
    <property type="term" value="C:exodeoxyribonuclease VII complex"/>
    <property type="evidence" value="ECO:0007669"/>
    <property type="project" value="UniProtKB-UniRule"/>
</dbReference>
<name>A0A7Y8VT39_9FIRM</name>
<sequence length="379" mass="41383">MNPFSITQFNEYVARKLNSDINLRNIPLTGEVSGVSMSNGHMYFSLKDENSVLRAVVWRNNISRIDTSLITNGSKIVALGDMSAYARGGSYSFSVRMVESFGEGDLAKEYNRVKKLLESEGLFSREHKKQIPQFAKRIGVVTSDTGAAVEDIKKIITDKNDYADILIFPTLVQGIGAPASIISSIKLANEISLGGTKIDVLIVGRGGGSAEDLAAFNDEGVARAIFASEIPVISAVGHESDVSISDWVADARAETPTAAADMAAINTFELREQIEHNKLELRKSIDYKIKTERNNIKLQRDHLVHVMNSKIREMRLSVDKAVITLNANNPRNILNKGYSLVTKDGQVVGEAAKIAIGEIYTVTMTDGSFEAEAIGKTQI</sequence>
<proteinExistence type="inferred from homology"/>
<organism evidence="8 9">
    <name type="scientific">Mogibacterium timidum</name>
    <dbReference type="NCBI Taxonomy" id="35519"/>
    <lineage>
        <taxon>Bacteria</taxon>
        <taxon>Bacillati</taxon>
        <taxon>Bacillota</taxon>
        <taxon>Clostridia</taxon>
        <taxon>Peptostreptococcales</taxon>
        <taxon>Anaerovoracaceae</taxon>
        <taxon>Mogibacterium</taxon>
    </lineage>
</organism>
<dbReference type="RefSeq" id="WP_009644777.1">
    <property type="nucleotide sequence ID" value="NZ_CAUUGE010000004.1"/>
</dbReference>
<protein>
    <recommendedName>
        <fullName evidence="5">Exodeoxyribonuclease 7 large subunit</fullName>
        <ecNumber evidence="5">3.1.11.6</ecNumber>
    </recommendedName>
    <alternativeName>
        <fullName evidence="5">Exodeoxyribonuclease VII large subunit</fullName>
        <shortName evidence="5">Exonuclease VII large subunit</shortName>
    </alternativeName>
</protein>
<comment type="catalytic activity">
    <reaction evidence="5">
        <text>Exonucleolytic cleavage in either 5'- to 3'- or 3'- to 5'-direction to yield nucleoside 5'-phosphates.</text>
        <dbReference type="EC" id="3.1.11.6"/>
    </reaction>
</comment>
<dbReference type="GO" id="GO:0005737">
    <property type="term" value="C:cytoplasm"/>
    <property type="evidence" value="ECO:0007669"/>
    <property type="project" value="UniProtKB-SubCell"/>
</dbReference>
<dbReference type="GO" id="GO:0006308">
    <property type="term" value="P:DNA catabolic process"/>
    <property type="evidence" value="ECO:0007669"/>
    <property type="project" value="UniProtKB-UniRule"/>
</dbReference>
<dbReference type="NCBIfam" id="TIGR00237">
    <property type="entry name" value="xseA"/>
    <property type="match status" value="1"/>
</dbReference>
<dbReference type="GO" id="GO:0003676">
    <property type="term" value="F:nucleic acid binding"/>
    <property type="evidence" value="ECO:0007669"/>
    <property type="project" value="InterPro"/>
</dbReference>
<gene>
    <name evidence="5" type="primary">xseA</name>
    <name evidence="8" type="ORF">HW270_07805</name>
</gene>
<accession>A0A7Y8VT39</accession>
<evidence type="ECO:0000313" key="8">
    <source>
        <dbReference type="EMBL" id="NWO23952.1"/>
    </source>
</evidence>
<feature type="domain" description="OB-fold nucleic acid binding" evidence="7">
    <location>
        <begin position="4"/>
        <end position="98"/>
    </location>
</feature>
<feature type="domain" description="Exonuclease VII large subunit C-terminal" evidence="6">
    <location>
        <begin position="122"/>
        <end position="319"/>
    </location>
</feature>
<dbReference type="Pfam" id="PF02601">
    <property type="entry name" value="Exonuc_VII_L"/>
    <property type="match status" value="1"/>
</dbReference>
<evidence type="ECO:0000256" key="4">
    <source>
        <dbReference type="ARBA" id="ARBA00022839"/>
    </source>
</evidence>
<evidence type="ECO:0000256" key="3">
    <source>
        <dbReference type="ARBA" id="ARBA00022801"/>
    </source>
</evidence>
<dbReference type="Pfam" id="PF13742">
    <property type="entry name" value="tRNA_anti_2"/>
    <property type="match status" value="1"/>
</dbReference>
<keyword evidence="2 5" id="KW-0540">Nuclease</keyword>
<reference evidence="8 9" key="1">
    <citation type="submission" date="2020-06" db="EMBL/GenBank/DDBJ databases">
        <title>Mogibacterium timidum strain W9173 genomic sequence.</title>
        <authorList>
            <person name="Wade W.G."/>
            <person name="Johnston C.D."/>
            <person name="Chen T."/>
            <person name="Dewhirst F.E."/>
        </authorList>
    </citation>
    <scope>NUCLEOTIDE SEQUENCE [LARGE SCALE GENOMIC DNA]</scope>
    <source>
        <strain evidence="8 9">W9173</strain>
    </source>
</reference>
<comment type="subunit">
    <text evidence="5">Heterooligomer composed of large and small subunits.</text>
</comment>
<comment type="subcellular location">
    <subcellularLocation>
        <location evidence="5">Cytoplasm</location>
    </subcellularLocation>
</comment>
<dbReference type="InterPro" id="IPR003753">
    <property type="entry name" value="Exonuc_VII_L"/>
</dbReference>
<dbReference type="PANTHER" id="PTHR30008:SF0">
    <property type="entry name" value="EXODEOXYRIBONUCLEASE 7 LARGE SUBUNIT"/>
    <property type="match status" value="1"/>
</dbReference>
<dbReference type="InterPro" id="IPR025824">
    <property type="entry name" value="OB-fold_nuc-bd_dom"/>
</dbReference>
<keyword evidence="3 5" id="KW-0378">Hydrolase</keyword>
<evidence type="ECO:0000259" key="6">
    <source>
        <dbReference type="Pfam" id="PF02601"/>
    </source>
</evidence>
<comment type="similarity">
    <text evidence="5">Belongs to the XseA family.</text>
</comment>
<evidence type="ECO:0000259" key="7">
    <source>
        <dbReference type="Pfam" id="PF13742"/>
    </source>
</evidence>
<dbReference type="InterPro" id="IPR020579">
    <property type="entry name" value="Exonuc_VII_lsu_C"/>
</dbReference>
<keyword evidence="1 5" id="KW-0963">Cytoplasm</keyword>
<dbReference type="EMBL" id="JABXYR010000002">
    <property type="protein sequence ID" value="NWO23952.1"/>
    <property type="molecule type" value="Genomic_DNA"/>
</dbReference>
<dbReference type="AlphaFoldDB" id="A0A7Y8VT39"/>
<dbReference type="HAMAP" id="MF_00378">
    <property type="entry name" value="Exonuc_7_L"/>
    <property type="match status" value="1"/>
</dbReference>